<dbReference type="Gene3D" id="3.90.850.10">
    <property type="entry name" value="Fumarylacetoacetase-like, C-terminal domain"/>
    <property type="match status" value="1"/>
</dbReference>
<sequence>MASSGADGDPAMTLDQVLPEDVDQARLIGRVWDIETVGPRVVAIRDGSVFDLTTIAATVSELLESPTAVSDVDDAITTPRWHLADLIDASLARDPSRARLLAPVDLQVVKACGVTFVESMIERVIEERAAGNPDRAAEVRALIGQAIGGSISTLRPGSPEAGATKRILLEEGLWSQYLEVGIGPDPEVFTKAPVLSSVGLGSKIGIPSFSSWNNPEPELVLIVNSVGSIVGATLGNDVNLRDVEGRSALLLGKAKDNNASSALGPFVRLFDEQFTLETVRSEEIRLRVDGTDGFTMEGANSLARISRPFEELVSATTGDHHQYPDGFALYTGTLFAPTVDRDLPGQGFTHKAGDVVTISSKHLGSLINEVGDTAILPDWSFGLRQLFDYLHTQSVPRPAVTTTTAAAV</sequence>
<dbReference type="InterPro" id="IPR036663">
    <property type="entry name" value="Fumarylacetoacetase_C_sf"/>
</dbReference>
<gene>
    <name evidence="4" type="ORF">EP51_28410</name>
</gene>
<dbReference type="eggNOG" id="COG3970">
    <property type="taxonomic scope" value="Bacteria"/>
</dbReference>
<dbReference type="PANTHER" id="PTHR42796">
    <property type="entry name" value="FUMARYLACETOACETATE HYDROLASE DOMAIN-CONTAINING PROTEIN 2A-RELATED"/>
    <property type="match status" value="1"/>
</dbReference>
<name>A0A076ESW3_RHOOP</name>
<keyword evidence="4" id="KW-0378">Hydrolase</keyword>
<dbReference type="InterPro" id="IPR011234">
    <property type="entry name" value="Fumarylacetoacetase-like_C"/>
</dbReference>
<proteinExistence type="inferred from homology"/>
<dbReference type="PANTHER" id="PTHR42796:SF7">
    <property type="entry name" value="2-DEHYDRO-3-DEOXY-D-ARABINONATE DEHYDRATASE"/>
    <property type="match status" value="1"/>
</dbReference>
<accession>A0A076ESW3</accession>
<evidence type="ECO:0000256" key="1">
    <source>
        <dbReference type="ARBA" id="ARBA00010211"/>
    </source>
</evidence>
<organism evidence="4 5">
    <name type="scientific">Rhodococcus opacus</name>
    <name type="common">Nocardia opaca</name>
    <dbReference type="NCBI Taxonomy" id="37919"/>
    <lineage>
        <taxon>Bacteria</taxon>
        <taxon>Bacillati</taxon>
        <taxon>Actinomycetota</taxon>
        <taxon>Actinomycetes</taxon>
        <taxon>Mycobacteriales</taxon>
        <taxon>Nocardiaceae</taxon>
        <taxon>Rhodococcus</taxon>
    </lineage>
</organism>
<dbReference type="AlphaFoldDB" id="A0A076ESW3"/>
<dbReference type="GO" id="GO:0016787">
    <property type="term" value="F:hydrolase activity"/>
    <property type="evidence" value="ECO:0007669"/>
    <property type="project" value="UniProtKB-KW"/>
</dbReference>
<keyword evidence="2" id="KW-0479">Metal-binding</keyword>
<evidence type="ECO:0000256" key="2">
    <source>
        <dbReference type="ARBA" id="ARBA00022723"/>
    </source>
</evidence>
<evidence type="ECO:0000313" key="4">
    <source>
        <dbReference type="EMBL" id="AII08322.1"/>
    </source>
</evidence>
<feature type="domain" description="Fumarylacetoacetase-like C-terminal" evidence="3">
    <location>
        <begin position="186"/>
        <end position="370"/>
    </location>
</feature>
<dbReference type="EMBL" id="CP008947">
    <property type="protein sequence ID" value="AII08322.1"/>
    <property type="molecule type" value="Genomic_DNA"/>
</dbReference>
<dbReference type="GO" id="GO:0046872">
    <property type="term" value="F:metal ion binding"/>
    <property type="evidence" value="ECO:0007669"/>
    <property type="project" value="UniProtKB-KW"/>
</dbReference>
<evidence type="ECO:0000259" key="3">
    <source>
        <dbReference type="Pfam" id="PF01557"/>
    </source>
</evidence>
<dbReference type="GO" id="GO:0044281">
    <property type="term" value="P:small molecule metabolic process"/>
    <property type="evidence" value="ECO:0007669"/>
    <property type="project" value="UniProtKB-ARBA"/>
</dbReference>
<evidence type="ECO:0000313" key="5">
    <source>
        <dbReference type="Proteomes" id="UP000028488"/>
    </source>
</evidence>
<dbReference type="Pfam" id="PF01557">
    <property type="entry name" value="FAA_hydrolase"/>
    <property type="match status" value="1"/>
</dbReference>
<dbReference type="SUPFAM" id="SSF56529">
    <property type="entry name" value="FAH"/>
    <property type="match status" value="1"/>
</dbReference>
<reference evidence="4 5" key="1">
    <citation type="submission" date="2014-07" db="EMBL/GenBank/DDBJ databases">
        <title>Genome Sequence of Rhodococcus opacus Strain R7, a Biodegrader of Mono- and Polycyclic Aromatic Hydrocarbons.</title>
        <authorList>
            <person name="Di Gennaro P."/>
            <person name="Zampolli J."/>
            <person name="Presti I."/>
            <person name="Cappelletti M."/>
            <person name="D'Ursi P."/>
            <person name="Orro A."/>
            <person name="Mezzelani A."/>
            <person name="Milanesi L."/>
        </authorList>
    </citation>
    <scope>NUCLEOTIDE SEQUENCE [LARGE SCALE GENOMIC DNA]</scope>
    <source>
        <strain evidence="4 5">R7</strain>
    </source>
</reference>
<comment type="similarity">
    <text evidence="1">Belongs to the FAH family.</text>
</comment>
<dbReference type="InterPro" id="IPR051121">
    <property type="entry name" value="FAH"/>
</dbReference>
<dbReference type="Proteomes" id="UP000028488">
    <property type="component" value="Chromosome"/>
</dbReference>
<protein>
    <submittedName>
        <fullName evidence="4">Fumarylacetoacetate hydrolase</fullName>
    </submittedName>
</protein>